<protein>
    <submittedName>
        <fullName evidence="2">Uncharacterized protein</fullName>
    </submittedName>
</protein>
<evidence type="ECO:0000313" key="3">
    <source>
        <dbReference type="Proteomes" id="UP000494106"/>
    </source>
</evidence>
<dbReference type="Proteomes" id="UP000494106">
    <property type="component" value="Unassembled WGS sequence"/>
</dbReference>
<proteinExistence type="predicted"/>
<feature type="region of interest" description="Disordered" evidence="1">
    <location>
        <begin position="1"/>
        <end position="21"/>
    </location>
</feature>
<keyword evidence="3" id="KW-1185">Reference proteome</keyword>
<name>A0A8S1BCY7_ARCPL</name>
<dbReference type="AlphaFoldDB" id="A0A8S1BCY7"/>
<comment type="caution">
    <text evidence="2">The sequence shown here is derived from an EMBL/GenBank/DDBJ whole genome shotgun (WGS) entry which is preliminary data.</text>
</comment>
<sequence>MRREQGQDVRISNAATVTTQQSVDEPDLNNIHYPKYPRYRASSALIIPDVVQSLAHFIRSFLPTINKGTDSRFGFGFAFGNHADFQVVLELGPQKKTKALDGRGFQTTSTNAKRQASLKPKITKVRKKFFKSEGDKYLQNWAQMMRDQKFSTKNGK</sequence>
<evidence type="ECO:0000313" key="2">
    <source>
        <dbReference type="EMBL" id="CAB3257463.1"/>
    </source>
</evidence>
<organism evidence="2 3">
    <name type="scientific">Arctia plantaginis</name>
    <name type="common">Wood tiger moth</name>
    <name type="synonym">Phalaena plantaginis</name>
    <dbReference type="NCBI Taxonomy" id="874455"/>
    <lineage>
        <taxon>Eukaryota</taxon>
        <taxon>Metazoa</taxon>
        <taxon>Ecdysozoa</taxon>
        <taxon>Arthropoda</taxon>
        <taxon>Hexapoda</taxon>
        <taxon>Insecta</taxon>
        <taxon>Pterygota</taxon>
        <taxon>Neoptera</taxon>
        <taxon>Endopterygota</taxon>
        <taxon>Lepidoptera</taxon>
        <taxon>Glossata</taxon>
        <taxon>Ditrysia</taxon>
        <taxon>Noctuoidea</taxon>
        <taxon>Erebidae</taxon>
        <taxon>Arctiinae</taxon>
        <taxon>Arctia</taxon>
    </lineage>
</organism>
<reference evidence="2 3" key="1">
    <citation type="submission" date="2020-04" db="EMBL/GenBank/DDBJ databases">
        <authorList>
            <person name="Wallbank WR R."/>
            <person name="Pardo Diaz C."/>
            <person name="Kozak K."/>
            <person name="Martin S."/>
            <person name="Jiggins C."/>
            <person name="Moest M."/>
            <person name="Warren A I."/>
            <person name="Byers J.R.P. K."/>
            <person name="Montejo-Kovacevich G."/>
            <person name="Yen C E."/>
        </authorList>
    </citation>
    <scope>NUCLEOTIDE SEQUENCE [LARGE SCALE GENOMIC DNA]</scope>
</reference>
<dbReference type="OrthoDB" id="8188574at2759"/>
<evidence type="ECO:0000256" key="1">
    <source>
        <dbReference type="SAM" id="MobiDB-lite"/>
    </source>
</evidence>
<gene>
    <name evidence="2" type="ORF">APLA_LOCUS15995</name>
</gene>
<accession>A0A8S1BCY7</accession>
<dbReference type="EMBL" id="CADEBC010000591">
    <property type="protein sequence ID" value="CAB3257463.1"/>
    <property type="molecule type" value="Genomic_DNA"/>
</dbReference>